<dbReference type="OrthoDB" id="215460at2"/>
<organism evidence="3 4">
    <name type="scientific">Gimesia algae</name>
    <dbReference type="NCBI Taxonomy" id="2527971"/>
    <lineage>
        <taxon>Bacteria</taxon>
        <taxon>Pseudomonadati</taxon>
        <taxon>Planctomycetota</taxon>
        <taxon>Planctomycetia</taxon>
        <taxon>Planctomycetales</taxon>
        <taxon>Planctomycetaceae</taxon>
        <taxon>Gimesia</taxon>
    </lineage>
</organism>
<dbReference type="Proteomes" id="UP000316855">
    <property type="component" value="Chromosome"/>
</dbReference>
<gene>
    <name evidence="3" type="ORF">Pan161_02940</name>
</gene>
<protein>
    <recommendedName>
        <fullName evidence="5">Lipoprotein</fullName>
    </recommendedName>
</protein>
<dbReference type="KEGG" id="gax:Pan161_02940"/>
<evidence type="ECO:0000313" key="4">
    <source>
        <dbReference type="Proteomes" id="UP000316855"/>
    </source>
</evidence>
<accession>A0A517V6P8</accession>
<dbReference type="RefSeq" id="WP_145223829.1">
    <property type="nucleotide sequence ID" value="NZ_CP036343.1"/>
</dbReference>
<keyword evidence="4" id="KW-1185">Reference proteome</keyword>
<proteinExistence type="predicted"/>
<feature type="region of interest" description="Disordered" evidence="1">
    <location>
        <begin position="37"/>
        <end position="69"/>
    </location>
</feature>
<sequence precursor="true">MKVLSKALIIVIIPSLSFFASGCEMLPHALQPGQWHKLNRGPAPRQDTYFSVPDHIPERDLNPHQSAQD</sequence>
<evidence type="ECO:0000256" key="2">
    <source>
        <dbReference type="SAM" id="SignalP"/>
    </source>
</evidence>
<dbReference type="AlphaFoldDB" id="A0A517V6P8"/>
<keyword evidence="2" id="KW-0732">Signal</keyword>
<evidence type="ECO:0000313" key="3">
    <source>
        <dbReference type="EMBL" id="QDT88676.1"/>
    </source>
</evidence>
<evidence type="ECO:0000256" key="1">
    <source>
        <dbReference type="SAM" id="MobiDB-lite"/>
    </source>
</evidence>
<evidence type="ECO:0008006" key="5">
    <source>
        <dbReference type="Google" id="ProtNLM"/>
    </source>
</evidence>
<reference evidence="3 4" key="1">
    <citation type="submission" date="2019-02" db="EMBL/GenBank/DDBJ databases">
        <title>Deep-cultivation of Planctomycetes and their phenomic and genomic characterization uncovers novel biology.</title>
        <authorList>
            <person name="Wiegand S."/>
            <person name="Jogler M."/>
            <person name="Boedeker C."/>
            <person name="Pinto D."/>
            <person name="Vollmers J."/>
            <person name="Rivas-Marin E."/>
            <person name="Kohn T."/>
            <person name="Peeters S.H."/>
            <person name="Heuer A."/>
            <person name="Rast P."/>
            <person name="Oberbeckmann S."/>
            <person name="Bunk B."/>
            <person name="Jeske O."/>
            <person name="Meyerdierks A."/>
            <person name="Storesund J.E."/>
            <person name="Kallscheuer N."/>
            <person name="Luecker S."/>
            <person name="Lage O.M."/>
            <person name="Pohl T."/>
            <person name="Merkel B.J."/>
            <person name="Hornburger P."/>
            <person name="Mueller R.-W."/>
            <person name="Bruemmer F."/>
            <person name="Labrenz M."/>
            <person name="Spormann A.M."/>
            <person name="Op den Camp H."/>
            <person name="Overmann J."/>
            <person name="Amann R."/>
            <person name="Jetten M.S.M."/>
            <person name="Mascher T."/>
            <person name="Medema M.H."/>
            <person name="Devos D.P."/>
            <person name="Kaster A.-K."/>
            <person name="Ovreas L."/>
            <person name="Rohde M."/>
            <person name="Galperin M.Y."/>
            <person name="Jogler C."/>
        </authorList>
    </citation>
    <scope>NUCLEOTIDE SEQUENCE [LARGE SCALE GENOMIC DNA]</scope>
    <source>
        <strain evidence="3 4">Pan161</strain>
    </source>
</reference>
<dbReference type="PROSITE" id="PS51257">
    <property type="entry name" value="PROKAR_LIPOPROTEIN"/>
    <property type="match status" value="1"/>
</dbReference>
<name>A0A517V6P8_9PLAN</name>
<feature type="signal peptide" evidence="2">
    <location>
        <begin position="1"/>
        <end position="20"/>
    </location>
</feature>
<dbReference type="EMBL" id="CP036343">
    <property type="protein sequence ID" value="QDT88676.1"/>
    <property type="molecule type" value="Genomic_DNA"/>
</dbReference>
<feature type="chain" id="PRO_5021941153" description="Lipoprotein" evidence="2">
    <location>
        <begin position="21"/>
        <end position="69"/>
    </location>
</feature>